<organism evidence="2">
    <name type="scientific">Pseudomonas marvdashtae</name>
    <dbReference type="NCBI Taxonomy" id="2745500"/>
    <lineage>
        <taxon>Bacteria</taxon>
        <taxon>Pseudomonadati</taxon>
        <taxon>Pseudomonadota</taxon>
        <taxon>Gammaproteobacteria</taxon>
        <taxon>Pseudomonadales</taxon>
        <taxon>Pseudomonadaceae</taxon>
        <taxon>Pseudomonas</taxon>
    </lineage>
</organism>
<proteinExistence type="predicted"/>
<dbReference type="EMBL" id="JABWQX020000007">
    <property type="protein sequence ID" value="MBV4554480.1"/>
    <property type="molecule type" value="Genomic_DNA"/>
</dbReference>
<evidence type="ECO:0000256" key="1">
    <source>
        <dbReference type="SAM" id="MobiDB-lite"/>
    </source>
</evidence>
<dbReference type="RefSeq" id="WP_186638878.1">
    <property type="nucleotide sequence ID" value="NZ_JABWQX020000007.1"/>
</dbReference>
<sequence length="260" mass="28365">MPKQIDYPRASLKSCLAVAQAVNDLGGECSSALAGDKLNKQHTSGAFKGLIGAAVKYSLITNKLGQLKVTQLFRDIALAYDEDEGKQARMKAFLSPPLFRAIHDRFQSKTLPVAHFEKLLIREFGVPDQFASRVEGYFLEGAKQCGLLGEDNVLSSSHPNAANEVIENGKNGDDSEQSAPIEKTVALPSATSATRSAPAVNNQPILEHNRHSEPELEGKFTVRIKGPGMDSLIVINEEEDLLIVKAMLRKVEKRLAVEDE</sequence>
<protein>
    <submittedName>
        <fullName evidence="2">Uncharacterized protein</fullName>
    </submittedName>
</protein>
<gene>
    <name evidence="3" type="ORF">HU742_025345</name>
    <name evidence="2" type="ORF">HU742_20570</name>
</gene>
<dbReference type="EMBL" id="JABWQX010000009">
    <property type="protein sequence ID" value="MBC3397614.1"/>
    <property type="molecule type" value="Genomic_DNA"/>
</dbReference>
<dbReference type="AlphaFoldDB" id="A0A923FTF1"/>
<keyword evidence="4" id="KW-1185">Reference proteome</keyword>
<evidence type="ECO:0000313" key="4">
    <source>
        <dbReference type="Proteomes" id="UP000659438"/>
    </source>
</evidence>
<reference evidence="2" key="2">
    <citation type="submission" date="2020-07" db="EMBL/GenBank/DDBJ databases">
        <authorList>
            <person name="Lood C."/>
            <person name="Girard L."/>
        </authorList>
    </citation>
    <scope>NUCLEOTIDE SEQUENCE</scope>
    <source>
        <strain evidence="2">SWRI102</strain>
    </source>
</reference>
<feature type="region of interest" description="Disordered" evidence="1">
    <location>
        <begin position="189"/>
        <end position="212"/>
    </location>
</feature>
<comment type="caution">
    <text evidence="2">The sequence shown here is derived from an EMBL/GenBank/DDBJ whole genome shotgun (WGS) entry which is preliminary data.</text>
</comment>
<evidence type="ECO:0000313" key="2">
    <source>
        <dbReference type="EMBL" id="MBC3397614.1"/>
    </source>
</evidence>
<evidence type="ECO:0000313" key="3">
    <source>
        <dbReference type="EMBL" id="MBV4554480.1"/>
    </source>
</evidence>
<accession>A0A923FTF1</accession>
<reference evidence="3" key="3">
    <citation type="submission" date="2021-06" db="EMBL/GenBank/DDBJ databases">
        <title>Updating the genus Pseudomonas: Description of 43 new species and partition of the Pseudomonas putida group.</title>
        <authorList>
            <person name="Girard L."/>
            <person name="Lood C."/>
            <person name="Vandamme P."/>
            <person name="Rokni-Zadeh H."/>
            <person name="Van Noort V."/>
            <person name="Hofte M."/>
            <person name="Lavigne R."/>
            <person name="De Mot R."/>
        </authorList>
    </citation>
    <scope>NUCLEOTIDE SEQUENCE</scope>
    <source>
        <strain evidence="3">SWRI102</strain>
    </source>
</reference>
<name>A0A923FTF1_9PSED</name>
<feature type="compositionally biased region" description="Low complexity" evidence="1">
    <location>
        <begin position="189"/>
        <end position="199"/>
    </location>
</feature>
<reference evidence="2 4" key="1">
    <citation type="journal article" date="2020" name="Microorganisms">
        <title>Reliable Identification of Environmental Pseudomonas Isolates Using the rpoD Gene.</title>
        <authorList>
            <consortium name="The Broad Institute Genome Sequencing Platform"/>
            <person name="Girard L."/>
            <person name="Lood C."/>
            <person name="Rokni-Zadeh H."/>
            <person name="van Noort V."/>
            <person name="Lavigne R."/>
            <person name="De Mot R."/>
        </authorList>
    </citation>
    <scope>NUCLEOTIDE SEQUENCE</scope>
    <source>
        <strain evidence="2 4">SWRI102</strain>
    </source>
</reference>
<dbReference type="Proteomes" id="UP000659438">
    <property type="component" value="Unassembled WGS sequence"/>
</dbReference>